<comment type="caution">
    <text evidence="10">The sequence shown here is derived from an EMBL/GenBank/DDBJ whole genome shotgun (WGS) entry which is preliminary data.</text>
</comment>
<feature type="transmembrane region" description="Helical" evidence="8">
    <location>
        <begin position="1045"/>
        <end position="1066"/>
    </location>
</feature>
<evidence type="ECO:0000256" key="6">
    <source>
        <dbReference type="ARBA" id="ARBA00023136"/>
    </source>
</evidence>
<evidence type="ECO:0000256" key="7">
    <source>
        <dbReference type="PROSITE-ProRule" id="PRU00221"/>
    </source>
</evidence>
<name>A0AAU9J6B4_9CILI</name>
<dbReference type="InterPro" id="IPR015943">
    <property type="entry name" value="WD40/YVTN_repeat-like_dom_sf"/>
</dbReference>
<evidence type="ECO:0000313" key="11">
    <source>
        <dbReference type="Proteomes" id="UP001162131"/>
    </source>
</evidence>
<dbReference type="PANTHER" id="PTHR22847">
    <property type="entry name" value="WD40 REPEAT PROTEIN"/>
    <property type="match status" value="1"/>
</dbReference>
<dbReference type="EMBL" id="CAJZBQ010000027">
    <property type="protein sequence ID" value="CAG9320745.1"/>
    <property type="molecule type" value="Genomic_DNA"/>
</dbReference>
<evidence type="ECO:0000256" key="5">
    <source>
        <dbReference type="ARBA" id="ARBA00022989"/>
    </source>
</evidence>
<dbReference type="Gene3D" id="2.130.10.10">
    <property type="entry name" value="YVTN repeat-like/Quinoprotein amine dehydrogenase"/>
    <property type="match status" value="2"/>
</dbReference>
<dbReference type="PROSITE" id="PS50294">
    <property type="entry name" value="WD_REPEATS_REGION"/>
    <property type="match status" value="2"/>
</dbReference>
<feature type="transmembrane region" description="Helical" evidence="8">
    <location>
        <begin position="949"/>
        <end position="969"/>
    </location>
</feature>
<protein>
    <recommendedName>
        <fullName evidence="9">Ion transport domain-containing protein</fullName>
    </recommendedName>
</protein>
<dbReference type="Pfam" id="PF00520">
    <property type="entry name" value="Ion_trans"/>
    <property type="match status" value="1"/>
</dbReference>
<dbReference type="InterPro" id="IPR005821">
    <property type="entry name" value="Ion_trans_dom"/>
</dbReference>
<dbReference type="PROSITE" id="PS50082">
    <property type="entry name" value="WD_REPEATS_2"/>
    <property type="match status" value="3"/>
</dbReference>
<feature type="repeat" description="WD" evidence="7">
    <location>
        <begin position="501"/>
        <end position="533"/>
    </location>
</feature>
<dbReference type="InterPro" id="IPR036322">
    <property type="entry name" value="WD40_repeat_dom_sf"/>
</dbReference>
<dbReference type="PANTHER" id="PTHR22847:SF637">
    <property type="entry name" value="WD REPEAT DOMAIN 5B"/>
    <property type="match status" value="1"/>
</dbReference>
<dbReference type="GO" id="GO:0005216">
    <property type="term" value="F:monoatomic ion channel activity"/>
    <property type="evidence" value="ECO:0007669"/>
    <property type="project" value="InterPro"/>
</dbReference>
<evidence type="ECO:0000256" key="8">
    <source>
        <dbReference type="SAM" id="Phobius"/>
    </source>
</evidence>
<evidence type="ECO:0000256" key="4">
    <source>
        <dbReference type="ARBA" id="ARBA00022737"/>
    </source>
</evidence>
<comment type="subcellular location">
    <subcellularLocation>
        <location evidence="1">Membrane</location>
        <topology evidence="1">Multi-pass membrane protein</topology>
    </subcellularLocation>
</comment>
<keyword evidence="11" id="KW-1185">Reference proteome</keyword>
<sequence>MDFGGLKDFKIPLLNQFSEVIDFSKKEPVEQKIITFDEALEKVYDMVSSRLSTSMKIIEEIIILKVTKDSKYLVMATEKTLTIINTDDKSKQSVEPEMVPRFLELILDDKYAIIGNNKGSELLVYSIPELELTKRIKREDKSIFTNIIVSYDGSTMISLMKNSKILLWDLEDPNNCNEIATEKYTKVAISYDSKQAMFVQRSKTIVLYQIGRVSKILCESDLGSLIGHLQFAPSGEFVAVSLNHAVRIKSSKDLLDLFIIPLDEPITSMTICERDDIIVLGGRRDLTLHDHKNDREPVHMKLHNSAIKCIAIDKHLKNIHTIEVDNTRTISTVPFPQLNVYRKLKCLQILGFSPQGKLFLKYRNGVKLLNLKNNQEDHISTAEGINNVLFAGPNKVIVCHLANIMVINMLNQSNNTIVDTDMEAPTSLTANASGTLLFSGYKKKIKVWDLEAIGLKTEWIGHDDVVTSLILLKDDTILASASYDNSIKLWDHLNGTLIKTLKGHTSQVHSLQAAKDANLLISSSSDKTIKIWNWDLAILIGTLNDSSDITGIHLTQDGKYLISASSSGNITYWSMKTFSRIFYNKAPGKIVKLYVSPDDSYIGYNLANGFCYAGDNPLVSKDIIVSGPSESSYRYLHYLKCLITYTNIPEYDLEFDDWVILPYFLTVPHFYAMQDLRKHLKRSLAFEFRITETSFGANILSIATEKEYRECRNVIIKSVVRNYKGNPFALASINKEVLVDMNNEGFRFLVKLYDLIFQRCQGYGLPSTCSDTVQTPLIYHSNEIIPYASNFFPPAVEGGVTLGAADQEKNIYFMHSLIPFNFTPGSQESLDFINSTLNSPNQDIFRTKFIQSIFKDKWNVIKWYMYMQGILFIIYMISLSLYVVFWQDSTIVLLVPFTLSGVLTTYEIYQAISAPGYYFEDPWNYLDLMRATSVIVYGILFWTEAGDQTIATSLMIVQLLSWMRGITYFRLYPPTRYMINLLIEVVHDMISFLILLFYSTFSFAFIQLLLDPPDSRASLVNYFAGSYLLNLGEFDTEGLSVLKSVMFFIVSLINIIVMMNLLVSILGDTFDRVEENLEITDYKELAEMILEIETLMVWNRNVKQNQYFQICFEETVGGEENWTGSVRELKVLIRNIKDAQLKSVASNVEENRNLKEHVGRAKKIFIDEAKAMKDMLDEMKKEQIEVAKSIGLELN</sequence>
<feature type="repeat" description="WD" evidence="7">
    <location>
        <begin position="542"/>
        <end position="583"/>
    </location>
</feature>
<dbReference type="InterPro" id="IPR001680">
    <property type="entry name" value="WD40_rpt"/>
</dbReference>
<proteinExistence type="predicted"/>
<keyword evidence="4" id="KW-0677">Repeat</keyword>
<evidence type="ECO:0000259" key="9">
    <source>
        <dbReference type="Pfam" id="PF00520"/>
    </source>
</evidence>
<feature type="transmembrane region" description="Helical" evidence="8">
    <location>
        <begin position="863"/>
        <end position="885"/>
    </location>
</feature>
<feature type="repeat" description="WD" evidence="7">
    <location>
        <begin position="459"/>
        <end position="500"/>
    </location>
</feature>
<reference evidence="10" key="1">
    <citation type="submission" date="2021-09" db="EMBL/GenBank/DDBJ databases">
        <authorList>
            <consortium name="AG Swart"/>
            <person name="Singh M."/>
            <person name="Singh A."/>
            <person name="Seah K."/>
            <person name="Emmerich C."/>
        </authorList>
    </citation>
    <scope>NUCLEOTIDE SEQUENCE</scope>
    <source>
        <strain evidence="10">ATCC30299</strain>
    </source>
</reference>
<feature type="transmembrane region" description="Helical" evidence="8">
    <location>
        <begin position="990"/>
        <end position="1010"/>
    </location>
</feature>
<dbReference type="Proteomes" id="UP001162131">
    <property type="component" value="Unassembled WGS sequence"/>
</dbReference>
<keyword evidence="5 8" id="KW-1133">Transmembrane helix</keyword>
<dbReference type="GO" id="GO:1990234">
    <property type="term" value="C:transferase complex"/>
    <property type="evidence" value="ECO:0007669"/>
    <property type="project" value="UniProtKB-ARBA"/>
</dbReference>
<gene>
    <name evidence="10" type="ORF">BSTOLATCC_MIC27325</name>
</gene>
<dbReference type="GO" id="GO:0016020">
    <property type="term" value="C:membrane"/>
    <property type="evidence" value="ECO:0007669"/>
    <property type="project" value="UniProtKB-SubCell"/>
</dbReference>
<evidence type="ECO:0000256" key="3">
    <source>
        <dbReference type="ARBA" id="ARBA00022692"/>
    </source>
</evidence>
<dbReference type="SMART" id="SM00320">
    <property type="entry name" value="WD40"/>
    <property type="match status" value="5"/>
</dbReference>
<dbReference type="AlphaFoldDB" id="A0AAU9J6B4"/>
<dbReference type="Pfam" id="PF00400">
    <property type="entry name" value="WD40"/>
    <property type="match status" value="3"/>
</dbReference>
<evidence type="ECO:0000256" key="2">
    <source>
        <dbReference type="ARBA" id="ARBA00022574"/>
    </source>
</evidence>
<feature type="transmembrane region" description="Helical" evidence="8">
    <location>
        <begin position="891"/>
        <end position="912"/>
    </location>
</feature>
<keyword evidence="6 8" id="KW-0472">Membrane</keyword>
<evidence type="ECO:0000313" key="10">
    <source>
        <dbReference type="EMBL" id="CAG9320745.1"/>
    </source>
</evidence>
<dbReference type="SUPFAM" id="SSF50978">
    <property type="entry name" value="WD40 repeat-like"/>
    <property type="match status" value="2"/>
</dbReference>
<keyword evidence="2 7" id="KW-0853">WD repeat</keyword>
<accession>A0AAU9J6B4</accession>
<feature type="domain" description="Ion transport" evidence="9">
    <location>
        <begin position="870"/>
        <end position="1076"/>
    </location>
</feature>
<organism evidence="10 11">
    <name type="scientific">Blepharisma stoltei</name>
    <dbReference type="NCBI Taxonomy" id="1481888"/>
    <lineage>
        <taxon>Eukaryota</taxon>
        <taxon>Sar</taxon>
        <taxon>Alveolata</taxon>
        <taxon>Ciliophora</taxon>
        <taxon>Postciliodesmatophora</taxon>
        <taxon>Heterotrichea</taxon>
        <taxon>Heterotrichida</taxon>
        <taxon>Blepharismidae</taxon>
        <taxon>Blepharisma</taxon>
    </lineage>
</organism>
<keyword evidence="3 8" id="KW-0812">Transmembrane</keyword>
<evidence type="ECO:0000256" key="1">
    <source>
        <dbReference type="ARBA" id="ARBA00004141"/>
    </source>
</evidence>